<dbReference type="Proteomes" id="UP000298327">
    <property type="component" value="Unassembled WGS sequence"/>
</dbReference>
<dbReference type="OrthoDB" id="10657267at2759"/>
<evidence type="ECO:0000313" key="3">
    <source>
        <dbReference type="Proteomes" id="UP000298327"/>
    </source>
</evidence>
<gene>
    <name evidence="2" type="ORF">EVG20_g5640</name>
</gene>
<keyword evidence="3" id="KW-1185">Reference proteome</keyword>
<accession>A0A4Y9YS98</accession>
<reference evidence="2 3" key="1">
    <citation type="submission" date="2019-02" db="EMBL/GenBank/DDBJ databases">
        <title>Genome sequencing of the rare red list fungi Dentipellis fragilis.</title>
        <authorList>
            <person name="Buettner E."/>
            <person name="Kellner H."/>
        </authorList>
    </citation>
    <scope>NUCLEOTIDE SEQUENCE [LARGE SCALE GENOMIC DNA]</scope>
    <source>
        <strain evidence="2 3">DSM 105465</strain>
    </source>
</reference>
<dbReference type="EMBL" id="SEOQ01000341">
    <property type="protein sequence ID" value="TFY65304.1"/>
    <property type="molecule type" value="Genomic_DNA"/>
</dbReference>
<evidence type="ECO:0000313" key="2">
    <source>
        <dbReference type="EMBL" id="TFY65304.1"/>
    </source>
</evidence>
<feature type="compositionally biased region" description="Acidic residues" evidence="1">
    <location>
        <begin position="160"/>
        <end position="182"/>
    </location>
</feature>
<feature type="compositionally biased region" description="Acidic residues" evidence="1">
    <location>
        <begin position="109"/>
        <end position="145"/>
    </location>
</feature>
<evidence type="ECO:0000256" key="1">
    <source>
        <dbReference type="SAM" id="MobiDB-lite"/>
    </source>
</evidence>
<protein>
    <submittedName>
        <fullName evidence="2">Uncharacterized protein</fullName>
    </submittedName>
</protein>
<proteinExistence type="predicted"/>
<comment type="caution">
    <text evidence="2">The sequence shown here is derived from an EMBL/GenBank/DDBJ whole genome shotgun (WGS) entry which is preliminary data.</text>
</comment>
<organism evidence="2 3">
    <name type="scientific">Dentipellis fragilis</name>
    <dbReference type="NCBI Taxonomy" id="205917"/>
    <lineage>
        <taxon>Eukaryota</taxon>
        <taxon>Fungi</taxon>
        <taxon>Dikarya</taxon>
        <taxon>Basidiomycota</taxon>
        <taxon>Agaricomycotina</taxon>
        <taxon>Agaricomycetes</taxon>
        <taxon>Russulales</taxon>
        <taxon>Hericiaceae</taxon>
        <taxon>Dentipellis</taxon>
    </lineage>
</organism>
<sequence>MHRTTPHHARSAGSKASACACSNVSVRYARPPPPSPVVGVPPYTGAHPSLPPPFGRYNPDLTRAAAGLLSVQFPLYFKTSGNEDRNATYEDYAAMFEDDDAMYEGVDTTYEDSDLAEEEEDSTDEESGSTDDNSGDDESESDDESVMIVTELRSTLSDSSGDEDTDDEEAADADNDDDDNDSVADFMQHAIKPRRALQQRERVRAPRRC</sequence>
<feature type="compositionally biased region" description="Basic and acidic residues" evidence="1">
    <location>
        <begin position="198"/>
        <end position="209"/>
    </location>
</feature>
<name>A0A4Y9YS98_9AGAM</name>
<feature type="region of interest" description="Disordered" evidence="1">
    <location>
        <begin position="109"/>
        <end position="209"/>
    </location>
</feature>
<dbReference type="AlphaFoldDB" id="A0A4Y9YS98"/>